<dbReference type="Pfam" id="PF03435">
    <property type="entry name" value="Sacchrp_dh_NADP"/>
    <property type="match status" value="1"/>
</dbReference>
<dbReference type="EMBL" id="RIAX01000009">
    <property type="protein sequence ID" value="RNF38948.1"/>
    <property type="molecule type" value="Genomic_DNA"/>
</dbReference>
<comment type="caution">
    <text evidence="2">The sequence shown here is derived from an EMBL/GenBank/DDBJ whole genome shotgun (WGS) entry which is preliminary data.</text>
</comment>
<feature type="domain" description="Saccharopine dehydrogenase NADP binding" evidence="1">
    <location>
        <begin position="14"/>
        <end position="129"/>
    </location>
</feature>
<evidence type="ECO:0000259" key="1">
    <source>
        <dbReference type="Pfam" id="PF03435"/>
    </source>
</evidence>
<gene>
    <name evidence="2" type="ORF">EEX84_11920</name>
</gene>
<sequence length="362" mass="38881">MHEKEVTTVQKKWLIYGAYGYTGELIAREAKKRGMRPVLAGRNPDKLKPLGEELQLETRVFPVGPAAAESLSDIALVLHCAGPFQKTSAPMIRACLEAGADYLDITGEISVFEHSFAQNAAAKEADITVCSGVGFDVIPTDCTALKLKELMPDAESLSLGFDSNSGISPGTFKTMIEGMGSGSAERRDGQIIPVPLGSQRRMIDFGRGTRSSIGIPWGDVSTAFYTTGIPNISAWIPMKKSRILGARIFSRTGSILTLPFVQKTLKNWVERRVSGPDETLRAGAPAYIWGEAVNAEGVVQTVRIQTANVYDVTVYGALKAASRLLDGDFPSGSFTPAALFGAELIEQLPGSGKFEVETVYPG</sequence>
<accession>A0A3M8P5I7</accession>
<protein>
    <recommendedName>
        <fullName evidence="1">Saccharopine dehydrogenase NADP binding domain-containing protein</fullName>
    </recommendedName>
</protein>
<dbReference type="Gene3D" id="3.40.50.720">
    <property type="entry name" value="NAD(P)-binding Rossmann-like Domain"/>
    <property type="match status" value="1"/>
</dbReference>
<evidence type="ECO:0000313" key="2">
    <source>
        <dbReference type="EMBL" id="RNF38948.1"/>
    </source>
</evidence>
<dbReference type="Proteomes" id="UP000275473">
    <property type="component" value="Unassembled WGS sequence"/>
</dbReference>
<evidence type="ECO:0000313" key="3">
    <source>
        <dbReference type="Proteomes" id="UP000275473"/>
    </source>
</evidence>
<keyword evidence="3" id="KW-1185">Reference proteome</keyword>
<dbReference type="SUPFAM" id="SSF51735">
    <property type="entry name" value="NAD(P)-binding Rossmann-fold domains"/>
    <property type="match status" value="1"/>
</dbReference>
<dbReference type="InterPro" id="IPR005097">
    <property type="entry name" value="Sacchrp_dh_NADP-bd"/>
</dbReference>
<dbReference type="PANTHER" id="PTHR43781:SF1">
    <property type="entry name" value="SACCHAROPINE DEHYDROGENASE"/>
    <property type="match status" value="1"/>
</dbReference>
<organism evidence="2 3">
    <name type="scientific">Planococcus salinus</name>
    <dbReference type="NCBI Taxonomy" id="1848460"/>
    <lineage>
        <taxon>Bacteria</taxon>
        <taxon>Bacillati</taxon>
        <taxon>Bacillota</taxon>
        <taxon>Bacilli</taxon>
        <taxon>Bacillales</taxon>
        <taxon>Caryophanaceae</taxon>
        <taxon>Planococcus</taxon>
    </lineage>
</organism>
<dbReference type="OrthoDB" id="623995at2"/>
<dbReference type="InterPro" id="IPR036291">
    <property type="entry name" value="NAD(P)-bd_dom_sf"/>
</dbReference>
<name>A0A3M8P5I7_9BACL</name>
<dbReference type="PANTHER" id="PTHR43781">
    <property type="entry name" value="SACCHAROPINE DEHYDROGENASE"/>
    <property type="match status" value="1"/>
</dbReference>
<proteinExistence type="predicted"/>
<dbReference type="AlphaFoldDB" id="A0A3M8P5I7"/>
<reference evidence="2 3" key="1">
    <citation type="journal article" date="2018" name="Int. J. Syst. Evol. Microbiol.">
        <title>Planococcus salinus sp. nov., a moderately halophilic bacterium isolated from a saline-alkali soil.</title>
        <authorList>
            <person name="Gan L."/>
        </authorList>
    </citation>
    <scope>NUCLEOTIDE SEQUENCE [LARGE SCALE GENOMIC DNA]</scope>
    <source>
        <strain evidence="2 3">LCB217</strain>
    </source>
</reference>